<dbReference type="RefSeq" id="WP_089338104.1">
    <property type="nucleotide sequence ID" value="NZ_FZNO01000024.1"/>
</dbReference>
<feature type="transmembrane region" description="Helical" evidence="2">
    <location>
        <begin position="149"/>
        <end position="174"/>
    </location>
</feature>
<accession>A0A238Z0V9</accession>
<feature type="transmembrane region" description="Helical" evidence="2">
    <location>
        <begin position="384"/>
        <end position="402"/>
    </location>
</feature>
<evidence type="ECO:0000313" key="4">
    <source>
        <dbReference type="Proteomes" id="UP000198403"/>
    </source>
</evidence>
<name>A0A238Z0V9_9ACTN</name>
<keyword evidence="2" id="KW-0472">Membrane</keyword>
<feature type="transmembrane region" description="Helical" evidence="2">
    <location>
        <begin position="408"/>
        <end position="427"/>
    </location>
</feature>
<dbReference type="EMBL" id="FZNO01000024">
    <property type="protein sequence ID" value="SNR77020.1"/>
    <property type="molecule type" value="Genomic_DNA"/>
</dbReference>
<gene>
    <name evidence="3" type="ORF">SAMN06272737_12421</name>
</gene>
<evidence type="ECO:0000256" key="2">
    <source>
        <dbReference type="SAM" id="Phobius"/>
    </source>
</evidence>
<feature type="transmembrane region" description="Helical" evidence="2">
    <location>
        <begin position="95"/>
        <end position="118"/>
    </location>
</feature>
<evidence type="ECO:0000256" key="1">
    <source>
        <dbReference type="SAM" id="MobiDB-lite"/>
    </source>
</evidence>
<proteinExistence type="predicted"/>
<keyword evidence="2" id="KW-1133">Transmembrane helix</keyword>
<keyword evidence="4" id="KW-1185">Reference proteome</keyword>
<keyword evidence="2" id="KW-0812">Transmembrane</keyword>
<protein>
    <submittedName>
        <fullName evidence="3">Oligosaccharide repeat unit polymerase</fullName>
    </submittedName>
</protein>
<dbReference type="Proteomes" id="UP000198403">
    <property type="component" value="Unassembled WGS sequence"/>
</dbReference>
<evidence type="ECO:0000313" key="3">
    <source>
        <dbReference type="EMBL" id="SNR77020.1"/>
    </source>
</evidence>
<feature type="transmembrane region" description="Helical" evidence="2">
    <location>
        <begin position="194"/>
        <end position="214"/>
    </location>
</feature>
<dbReference type="AlphaFoldDB" id="A0A238Z0V9"/>
<feature type="transmembrane region" description="Helical" evidence="2">
    <location>
        <begin position="55"/>
        <end position="75"/>
    </location>
</feature>
<feature type="region of interest" description="Disordered" evidence="1">
    <location>
        <begin position="435"/>
        <end position="472"/>
    </location>
</feature>
<feature type="transmembrane region" description="Helical" evidence="2">
    <location>
        <begin position="235"/>
        <end position="256"/>
    </location>
</feature>
<dbReference type="OrthoDB" id="1924765at2"/>
<sequence length="472" mass="50072">MSTALLIIGCIALFVPCYARFGLLHPLTLTVALWLSISLLFAAHPADLVPPRMRVAAAILLGLTALAMPSLLLGRSPRREAPSRPGENPRAPVPVTFHVGRLVLVTVIVLGIVGWGVVQYRSAISAALGRPFGEADAKLVRWAELYGDLALSGSVGVAMALAPLLGAFAVIGGLCHRWWWYLLLPVALTATMQSPSRTATVTVLVTSVFFFVLLSRTPGLPRRRPPVAPSHWRTASLFSFVGALGLVYFSFVGQALEKSEVEPGLRTAGWLPDFLVQPLLYQLGSVSAFSAALDEPPDGEGPYGAFGRSVYAVVKLVQLVGVDIPTPAPFASYVEIPIPFNTYTAFGDAYFDFGLTGVLVVFLFTGLALHTLTVWPRRGHPGSAWALSMLMAVLTATPIHMRVLDGDILIPAAIGCAMVAFVLRPATARTAGPAAVRAGGPMFTPRGVPPTDGSPDRGGPTPSGRETEARGR</sequence>
<reference evidence="3 4" key="1">
    <citation type="submission" date="2017-06" db="EMBL/GenBank/DDBJ databases">
        <authorList>
            <person name="Kim H.J."/>
            <person name="Triplett B.A."/>
        </authorList>
    </citation>
    <scope>NUCLEOTIDE SEQUENCE [LARGE SCALE GENOMIC DNA]</scope>
    <source>
        <strain evidence="3 4">DSM 44272</strain>
    </source>
</reference>
<feature type="transmembrane region" description="Helical" evidence="2">
    <location>
        <begin position="349"/>
        <end position="372"/>
    </location>
</feature>
<organism evidence="3 4">
    <name type="scientific">Blastococcus mobilis</name>
    <dbReference type="NCBI Taxonomy" id="1938746"/>
    <lineage>
        <taxon>Bacteria</taxon>
        <taxon>Bacillati</taxon>
        <taxon>Actinomycetota</taxon>
        <taxon>Actinomycetes</taxon>
        <taxon>Geodermatophilales</taxon>
        <taxon>Geodermatophilaceae</taxon>
        <taxon>Blastococcus</taxon>
    </lineage>
</organism>
<feature type="transmembrane region" description="Helical" evidence="2">
    <location>
        <begin position="29"/>
        <end position="48"/>
    </location>
</feature>